<keyword evidence="4" id="KW-0472">Membrane</keyword>
<evidence type="ECO:0000313" key="10">
    <source>
        <dbReference type="RefSeq" id="XP_031747618.1"/>
    </source>
</evidence>
<evidence type="ECO:0000256" key="4">
    <source>
        <dbReference type="ARBA" id="ARBA00023136"/>
    </source>
</evidence>
<evidence type="ECO:0000313" key="9">
    <source>
        <dbReference type="Proteomes" id="UP000008143"/>
    </source>
</evidence>
<keyword evidence="2" id="KW-0812">Transmembrane</keyword>
<dbReference type="GeneID" id="116406825"/>
<keyword evidence="9" id="KW-1185">Reference proteome</keyword>
<dbReference type="AGR" id="Xenbase:XB-GENE-29092131"/>
<keyword evidence="3" id="KW-1133">Transmembrane helix</keyword>
<reference evidence="10" key="1">
    <citation type="submission" date="2025-08" db="UniProtKB">
        <authorList>
            <consortium name="RefSeq"/>
        </authorList>
    </citation>
    <scope>IDENTIFICATION</scope>
    <source>
        <strain evidence="10">Nigerian</strain>
        <tissue evidence="10">Liver and blood</tissue>
    </source>
</reference>
<comment type="subcellular location">
    <subcellularLocation>
        <location evidence="1">Membrane</location>
        <topology evidence="1">Multi-pass membrane protein</topology>
    </subcellularLocation>
</comment>
<evidence type="ECO:0000256" key="3">
    <source>
        <dbReference type="ARBA" id="ARBA00022989"/>
    </source>
</evidence>
<evidence type="ECO:0000256" key="5">
    <source>
        <dbReference type="ARBA" id="ARBA00023170"/>
    </source>
</evidence>
<dbReference type="RefSeq" id="XP_031747618.1">
    <property type="nucleotide sequence ID" value="XM_031891758.1"/>
</dbReference>
<dbReference type="KEGG" id="xtr:116406825"/>
<dbReference type="OMA" id="NTANERM"/>
<organism evidence="9 10">
    <name type="scientific">Xenopus tropicalis</name>
    <name type="common">Western clawed frog</name>
    <name type="synonym">Silurana tropicalis</name>
    <dbReference type="NCBI Taxonomy" id="8364"/>
    <lineage>
        <taxon>Eukaryota</taxon>
        <taxon>Metazoa</taxon>
        <taxon>Chordata</taxon>
        <taxon>Craniata</taxon>
        <taxon>Vertebrata</taxon>
        <taxon>Euteleostomi</taxon>
        <taxon>Amphibia</taxon>
        <taxon>Batrachia</taxon>
        <taxon>Anura</taxon>
        <taxon>Pipoidea</taxon>
        <taxon>Pipidae</taxon>
        <taxon>Xenopodinae</taxon>
        <taxon>Xenopus</taxon>
        <taxon>Silurana</taxon>
    </lineage>
</organism>
<dbReference type="PRINTS" id="PR00248">
    <property type="entry name" value="GPCRMGR"/>
</dbReference>
<feature type="compositionally biased region" description="Basic and acidic residues" evidence="7">
    <location>
        <begin position="1"/>
        <end position="12"/>
    </location>
</feature>
<dbReference type="AlphaFoldDB" id="A0A8J1IPV2"/>
<keyword evidence="6" id="KW-0325">Glycoprotein</keyword>
<dbReference type="SUPFAM" id="SSF53822">
    <property type="entry name" value="Periplasmic binding protein-like I"/>
    <property type="match status" value="1"/>
</dbReference>
<dbReference type="PANTHER" id="PTHR24061">
    <property type="entry name" value="CALCIUM-SENSING RECEPTOR-RELATED"/>
    <property type="match status" value="1"/>
</dbReference>
<dbReference type="PANTHER" id="PTHR24061:SF602">
    <property type="entry name" value="VOMERONASAL TYPE-2 RECEPTOR 26"/>
    <property type="match status" value="1"/>
</dbReference>
<feature type="domain" description="Receptor ligand binding region" evidence="8">
    <location>
        <begin position="97"/>
        <end position="265"/>
    </location>
</feature>
<evidence type="ECO:0000256" key="1">
    <source>
        <dbReference type="ARBA" id="ARBA00004141"/>
    </source>
</evidence>
<dbReference type="Proteomes" id="UP000008143">
    <property type="component" value="Chromosome 8"/>
</dbReference>
<dbReference type="InterPro" id="IPR000068">
    <property type="entry name" value="GPCR_3_Ca_sens_rcpt-rel"/>
</dbReference>
<accession>A0A8J1IPV2</accession>
<keyword evidence="5" id="KW-0675">Receptor</keyword>
<evidence type="ECO:0000313" key="11">
    <source>
        <dbReference type="Xenbase" id="XB-GENE-29092131"/>
    </source>
</evidence>
<dbReference type="Pfam" id="PF01094">
    <property type="entry name" value="ANF_receptor"/>
    <property type="match status" value="1"/>
</dbReference>
<evidence type="ECO:0000256" key="2">
    <source>
        <dbReference type="ARBA" id="ARBA00022692"/>
    </source>
</evidence>
<name>A0A8J1IPV2_XENTR</name>
<evidence type="ECO:0000259" key="8">
    <source>
        <dbReference type="Pfam" id="PF01094"/>
    </source>
</evidence>
<proteinExistence type="predicted"/>
<dbReference type="GO" id="GO:0004930">
    <property type="term" value="F:G protein-coupled receptor activity"/>
    <property type="evidence" value="ECO:0007669"/>
    <property type="project" value="InterPro"/>
</dbReference>
<dbReference type="Gene3D" id="3.40.50.2300">
    <property type="match status" value="2"/>
</dbReference>
<evidence type="ECO:0000256" key="6">
    <source>
        <dbReference type="ARBA" id="ARBA00023180"/>
    </source>
</evidence>
<protein>
    <submittedName>
        <fullName evidence="10">Extracellular calcium-sensing receptor-like</fullName>
    </submittedName>
</protein>
<dbReference type="InterPro" id="IPR028082">
    <property type="entry name" value="Peripla_BP_I"/>
</dbReference>
<dbReference type="Xenbase" id="XB-GENE-29092131">
    <property type="gene designation" value="LOC116406825"/>
</dbReference>
<dbReference type="InterPro" id="IPR001828">
    <property type="entry name" value="ANF_lig-bd_rcpt"/>
</dbReference>
<sequence>MEQVKKQDRLDQHGATGKTGTGLSHRPEWSSMDLVEQQEKGCRLFAEDAIGYSQAGEITLGGLFSVHMGVFAPSVTYRESPKPLQCVRFHIRYYRFLLAMVYAVMEINASGDLLPNITLGFILYDSCYNEVRSLIGTRWILSGKINAPNFDCNKHNIPLAIIGDMPSKASVPVARILGLYRYPQVSYASGTPLLSDKIQFPSFLRTLNNGDYEGYAIGKLLQYFNWTWVGIIFSDNDLGRAGLQMITKGLESYGGCTEFQEILPIVPSMESVFRIINVVKKSKD</sequence>
<dbReference type="OrthoDB" id="5984008at2759"/>
<dbReference type="InterPro" id="IPR000337">
    <property type="entry name" value="GPCR_3"/>
</dbReference>
<gene>
    <name evidence="10 11" type="primary">LOC116406825</name>
</gene>
<evidence type="ECO:0000256" key="7">
    <source>
        <dbReference type="SAM" id="MobiDB-lite"/>
    </source>
</evidence>
<feature type="region of interest" description="Disordered" evidence="7">
    <location>
        <begin position="1"/>
        <end position="27"/>
    </location>
</feature>
<dbReference type="GO" id="GO:0016020">
    <property type="term" value="C:membrane"/>
    <property type="evidence" value="ECO:0007669"/>
    <property type="project" value="UniProtKB-SubCell"/>
</dbReference>